<keyword evidence="3" id="KW-0176">Collagen</keyword>
<dbReference type="Proteomes" id="UP000085678">
    <property type="component" value="Unplaced"/>
</dbReference>
<dbReference type="NCBIfam" id="NF040941">
    <property type="entry name" value="GGGWT_bact"/>
    <property type="match status" value="1"/>
</dbReference>
<dbReference type="InParanoid" id="A0A1S3JQ33"/>
<dbReference type="GeneID" id="106175165"/>
<protein>
    <submittedName>
        <fullName evidence="6">Neurexin-4</fullName>
    </submittedName>
</protein>
<reference evidence="6" key="1">
    <citation type="submission" date="2025-08" db="UniProtKB">
        <authorList>
            <consortium name="RefSeq"/>
        </authorList>
    </citation>
    <scope>IDENTIFICATION</scope>
    <source>
        <tissue evidence="6">Gonads</tissue>
    </source>
</reference>
<evidence type="ECO:0000259" key="4">
    <source>
        <dbReference type="PROSITE" id="PS51406"/>
    </source>
</evidence>
<evidence type="ECO:0000313" key="6">
    <source>
        <dbReference type="RefSeq" id="XP_013412477.1"/>
    </source>
</evidence>
<dbReference type="GO" id="GO:0005581">
    <property type="term" value="C:collagen trimer"/>
    <property type="evidence" value="ECO:0007669"/>
    <property type="project" value="UniProtKB-KW"/>
</dbReference>
<evidence type="ECO:0000256" key="3">
    <source>
        <dbReference type="ARBA" id="ARBA00023119"/>
    </source>
</evidence>
<dbReference type="Pfam" id="PF01410">
    <property type="entry name" value="COLFI"/>
    <property type="match status" value="1"/>
</dbReference>
<dbReference type="OrthoDB" id="446173at2759"/>
<keyword evidence="5" id="KW-1185">Reference proteome</keyword>
<name>A0A1S3JQ33_LINAN</name>
<dbReference type="RefSeq" id="XP_013412477.1">
    <property type="nucleotide sequence ID" value="XM_013557023.1"/>
</dbReference>
<dbReference type="KEGG" id="lak:106175165"/>
<proteinExistence type="predicted"/>
<keyword evidence="2" id="KW-0964">Secreted</keyword>
<dbReference type="PROSITE" id="PS51406">
    <property type="entry name" value="FIBRINOGEN_C_2"/>
    <property type="match status" value="1"/>
</dbReference>
<dbReference type="Gene3D" id="2.60.120.1000">
    <property type="match status" value="2"/>
</dbReference>
<gene>
    <name evidence="6" type="primary">LOC106175165</name>
</gene>
<dbReference type="GO" id="GO:0005576">
    <property type="term" value="C:extracellular region"/>
    <property type="evidence" value="ECO:0007669"/>
    <property type="project" value="UniProtKB-SubCell"/>
</dbReference>
<sequence length="383" mass="42151">MSSCYEYYMHGFRYSGQFEIDPDGANNGVGPFLVECDMTTTPPGKTIIHHTRDMEESSQILGHEACGSWSETMNYFSVDISTQMTPFVDTIATCSQYAKWRCHGAHALGNCNYVTDRGGTKIPYWAGGNSANLCACGVAGNCVDGRSDCNCNKNDKVLREDEGYFTDKSLLPIEAFYNGDTGHAGEYGYYTIGPLECQPALPSCTEWKRFNSTSGLYWVDPDGGGGVAAFEVYCDMSTTPPTVTFHHDYEDRTHVMGYDPALSYSVDLTYNLNTDQIAAYVDIVGFNCTQYIKYECYGSHIQSSPNIHTAWYDRHGQQSTFWAGGDPDGATGNCACAKDGSCANANKHCNCDSNDFVWRLDEGDITQSDYLPVTMVKVGDTGE</sequence>
<evidence type="ECO:0000256" key="1">
    <source>
        <dbReference type="ARBA" id="ARBA00004613"/>
    </source>
</evidence>
<feature type="domain" description="Fibrinogen C-terminal" evidence="4">
    <location>
        <begin position="1"/>
        <end position="53"/>
    </location>
</feature>
<evidence type="ECO:0000256" key="2">
    <source>
        <dbReference type="ARBA" id="ARBA00022525"/>
    </source>
</evidence>
<dbReference type="InterPro" id="IPR002181">
    <property type="entry name" value="Fibrinogen_a/b/g_C_dom"/>
</dbReference>
<comment type="subcellular location">
    <subcellularLocation>
        <location evidence="1">Secreted</location>
    </subcellularLocation>
</comment>
<dbReference type="GO" id="GO:0005201">
    <property type="term" value="F:extracellular matrix structural constituent"/>
    <property type="evidence" value="ECO:0007669"/>
    <property type="project" value="InterPro"/>
</dbReference>
<dbReference type="InterPro" id="IPR000885">
    <property type="entry name" value="Fib_collagen_C"/>
</dbReference>
<accession>A0A1S3JQ33</accession>
<evidence type="ECO:0000313" key="5">
    <source>
        <dbReference type="Proteomes" id="UP000085678"/>
    </source>
</evidence>
<dbReference type="InterPro" id="IPR036056">
    <property type="entry name" value="Fibrinogen-like_C"/>
</dbReference>
<organism evidence="5 6">
    <name type="scientific">Lingula anatina</name>
    <name type="common">Brachiopod</name>
    <name type="synonym">Lingula unguis</name>
    <dbReference type="NCBI Taxonomy" id="7574"/>
    <lineage>
        <taxon>Eukaryota</taxon>
        <taxon>Metazoa</taxon>
        <taxon>Spiralia</taxon>
        <taxon>Lophotrochozoa</taxon>
        <taxon>Brachiopoda</taxon>
        <taxon>Linguliformea</taxon>
        <taxon>Lingulata</taxon>
        <taxon>Lingulida</taxon>
        <taxon>Linguloidea</taxon>
        <taxon>Lingulidae</taxon>
        <taxon>Lingula</taxon>
    </lineage>
</organism>
<dbReference type="AlphaFoldDB" id="A0A1S3JQ33"/>
<dbReference type="SUPFAM" id="SSF56496">
    <property type="entry name" value="Fibrinogen C-terminal domain-like"/>
    <property type="match status" value="1"/>
</dbReference>